<accession>A0A9P4I084</accession>
<dbReference type="EMBL" id="ML978712">
    <property type="protein sequence ID" value="KAF2090698.1"/>
    <property type="molecule type" value="Genomic_DNA"/>
</dbReference>
<feature type="region of interest" description="Disordered" evidence="9">
    <location>
        <begin position="1699"/>
        <end position="1720"/>
    </location>
</feature>
<dbReference type="GO" id="GO:0005634">
    <property type="term" value="C:nucleus"/>
    <property type="evidence" value="ECO:0007669"/>
    <property type="project" value="UniProtKB-SubCell"/>
</dbReference>
<dbReference type="Proteomes" id="UP000799776">
    <property type="component" value="Unassembled WGS sequence"/>
</dbReference>
<evidence type="ECO:0000256" key="4">
    <source>
        <dbReference type="ARBA" id="ARBA00022771"/>
    </source>
</evidence>
<dbReference type="SMART" id="SM00545">
    <property type="entry name" value="JmjN"/>
    <property type="match status" value="1"/>
</dbReference>
<feature type="domain" description="JmjC" evidence="13">
    <location>
        <begin position="621"/>
        <end position="787"/>
    </location>
</feature>
<dbReference type="CDD" id="cd15519">
    <property type="entry name" value="PHD1_Lid2p_like"/>
    <property type="match status" value="1"/>
</dbReference>
<dbReference type="Pfam" id="PF02928">
    <property type="entry name" value="zf-C5HC2"/>
    <property type="match status" value="1"/>
</dbReference>
<dbReference type="InterPro" id="IPR011011">
    <property type="entry name" value="Znf_FYVE_PHD"/>
</dbReference>
<keyword evidence="5" id="KW-0862">Zinc</keyword>
<evidence type="ECO:0000256" key="8">
    <source>
        <dbReference type="PROSITE-ProRule" id="PRU00146"/>
    </source>
</evidence>
<feature type="region of interest" description="Disordered" evidence="9">
    <location>
        <begin position="311"/>
        <end position="330"/>
    </location>
</feature>
<dbReference type="PROSITE" id="PS50016">
    <property type="entry name" value="ZF_PHD_2"/>
    <property type="match status" value="2"/>
</dbReference>
<dbReference type="InterPro" id="IPR013637">
    <property type="entry name" value="Lys_sp_deMease-like_dom"/>
</dbReference>
<dbReference type="PANTHER" id="PTHR10694">
    <property type="entry name" value="LYSINE-SPECIFIC DEMETHYLASE"/>
    <property type="match status" value="1"/>
</dbReference>
<dbReference type="SUPFAM" id="SSF57903">
    <property type="entry name" value="FYVE/PHD zinc finger"/>
    <property type="match status" value="2"/>
</dbReference>
<feature type="domain" description="JmjN" evidence="12">
    <location>
        <begin position="95"/>
        <end position="136"/>
    </location>
</feature>
<dbReference type="FunFam" id="1.10.150.60:FF:000010">
    <property type="entry name" value="PHD transcription factor (Rum1)"/>
    <property type="match status" value="1"/>
</dbReference>
<feature type="compositionally biased region" description="Pro residues" evidence="9">
    <location>
        <begin position="343"/>
        <end position="353"/>
    </location>
</feature>
<name>A0A9P4I084_9PEZI</name>
<evidence type="ECO:0000256" key="3">
    <source>
        <dbReference type="ARBA" id="ARBA00022737"/>
    </source>
</evidence>
<keyword evidence="2" id="KW-0479">Metal-binding</keyword>
<dbReference type="InterPro" id="IPR019786">
    <property type="entry name" value="Zinc_finger_PHD-type_CS"/>
</dbReference>
<feature type="compositionally biased region" description="Basic residues" evidence="9">
    <location>
        <begin position="1017"/>
        <end position="1031"/>
    </location>
</feature>
<feature type="domain" description="ARID" evidence="11">
    <location>
        <begin position="160"/>
        <end position="253"/>
    </location>
</feature>
<keyword evidence="4 8" id="KW-0863">Zinc-finger</keyword>
<dbReference type="Gene3D" id="1.10.150.60">
    <property type="entry name" value="ARID DNA-binding domain"/>
    <property type="match status" value="1"/>
</dbReference>
<evidence type="ECO:0000256" key="6">
    <source>
        <dbReference type="ARBA" id="ARBA00023004"/>
    </source>
</evidence>
<organism evidence="14 15">
    <name type="scientific">Saccharata proteae CBS 121410</name>
    <dbReference type="NCBI Taxonomy" id="1314787"/>
    <lineage>
        <taxon>Eukaryota</taxon>
        <taxon>Fungi</taxon>
        <taxon>Dikarya</taxon>
        <taxon>Ascomycota</taxon>
        <taxon>Pezizomycotina</taxon>
        <taxon>Dothideomycetes</taxon>
        <taxon>Dothideomycetes incertae sedis</taxon>
        <taxon>Botryosphaeriales</taxon>
        <taxon>Saccharataceae</taxon>
        <taxon>Saccharata</taxon>
    </lineage>
</organism>
<evidence type="ECO:0000256" key="7">
    <source>
        <dbReference type="ARBA" id="ARBA00023242"/>
    </source>
</evidence>
<dbReference type="PANTHER" id="PTHR10694:SF33">
    <property type="entry name" value="LYSINE-SPECIFIC DEMETHYLASE 5"/>
    <property type="match status" value="1"/>
</dbReference>
<feature type="compositionally biased region" description="Low complexity" evidence="9">
    <location>
        <begin position="1"/>
        <end position="14"/>
    </location>
</feature>
<dbReference type="CDD" id="cd15518">
    <property type="entry name" value="PHD_Ecm5p_Lid2p_like"/>
    <property type="match status" value="1"/>
</dbReference>
<dbReference type="PROSITE" id="PS51184">
    <property type="entry name" value="JMJC"/>
    <property type="match status" value="1"/>
</dbReference>
<dbReference type="Gene3D" id="3.30.40.10">
    <property type="entry name" value="Zinc/RING finger domain, C3HC4 (zinc finger)"/>
    <property type="match status" value="2"/>
</dbReference>
<dbReference type="GO" id="GO:0000785">
    <property type="term" value="C:chromatin"/>
    <property type="evidence" value="ECO:0007669"/>
    <property type="project" value="TreeGrafter"/>
</dbReference>
<feature type="region of interest" description="Disordered" evidence="9">
    <location>
        <begin position="1493"/>
        <end position="1519"/>
    </location>
</feature>
<feature type="region of interest" description="Disordered" evidence="9">
    <location>
        <begin position="264"/>
        <end position="297"/>
    </location>
</feature>
<dbReference type="InterPro" id="IPR004198">
    <property type="entry name" value="Znf_C5HC2"/>
</dbReference>
<feature type="region of interest" description="Disordered" evidence="9">
    <location>
        <begin position="1322"/>
        <end position="1344"/>
    </location>
</feature>
<dbReference type="InterPro" id="IPR013083">
    <property type="entry name" value="Znf_RING/FYVE/PHD"/>
</dbReference>
<dbReference type="OrthoDB" id="1678912at2759"/>
<reference evidence="14" key="1">
    <citation type="journal article" date="2020" name="Stud. Mycol.">
        <title>101 Dothideomycetes genomes: a test case for predicting lifestyles and emergence of pathogens.</title>
        <authorList>
            <person name="Haridas S."/>
            <person name="Albert R."/>
            <person name="Binder M."/>
            <person name="Bloem J."/>
            <person name="Labutti K."/>
            <person name="Salamov A."/>
            <person name="Andreopoulos B."/>
            <person name="Baker S."/>
            <person name="Barry K."/>
            <person name="Bills G."/>
            <person name="Bluhm B."/>
            <person name="Cannon C."/>
            <person name="Castanera R."/>
            <person name="Culley D."/>
            <person name="Daum C."/>
            <person name="Ezra D."/>
            <person name="Gonzalez J."/>
            <person name="Henrissat B."/>
            <person name="Kuo A."/>
            <person name="Liang C."/>
            <person name="Lipzen A."/>
            <person name="Lutzoni F."/>
            <person name="Magnuson J."/>
            <person name="Mondo S."/>
            <person name="Nolan M."/>
            <person name="Ohm R."/>
            <person name="Pangilinan J."/>
            <person name="Park H.-J."/>
            <person name="Ramirez L."/>
            <person name="Alfaro M."/>
            <person name="Sun H."/>
            <person name="Tritt A."/>
            <person name="Yoshinaga Y."/>
            <person name="Zwiers L.-H."/>
            <person name="Turgeon B."/>
            <person name="Goodwin S."/>
            <person name="Spatafora J."/>
            <person name="Crous P."/>
            <person name="Grigoriev I."/>
        </authorList>
    </citation>
    <scope>NUCLEOTIDE SEQUENCE</scope>
    <source>
        <strain evidence="14">CBS 121410</strain>
    </source>
</reference>
<sequence>MAVASAGPSAAVGAQHVFRASPAQTPTTNNTPRAKAPAATLTATPTNGPQTNGGSVPLSLRKSQGLDLNTVERRGTPTMAREVSRSNRLFGLEEAPTYTPTLEEFKDPMEYMMKIAPEGRKYGIVKVVPPEGWDPDFAIDTERFHFRTRKQTLSTVEGGTRTNHSYLDQLSKFHRSRGNNLNKFPSVDKRPLDLFKLKKAVETRGGFERVCSGKKWAEIGRDLGYSGKIMSSLSTSLKNSYQKWLKPYEEYLRIAKPGVHQMLELENGGPFTPSPAPSPLKQSQQTPPIGANGGSPAIRASAALNASIHNGTIPHLAPEPQKPVVSSGFTAVNSGGFTAVNTPQPPAPTPPPTSSFSAINAPNGVQREFEAARSTPQSSDKLTPSFAEGTPEQKPTWTHLSFVDTTYKLPKRQRSEGSDTPMNGDSEVHVNGDSDASGRRSKRLRKDAPPTVAGSHMTQPRASNPRLEQARSNKKPGDYCENCGKDDHPASILICDTCDAGYHRTCLEPPPKTNPEYDWHCPRCLVGDGEFGFEEGGIYSLKQFQQKDTEFRQEHFRDKTQYDPVTNRQRLPSEDDVEREYWRLVMNVTDNQVPEVEYGADVHVTTHGSGFPTIEKNPRNPYSTDPWNLTVLPFHQESLFRHTKTDISGMTVPWLYVGMCFSTFCWHNEDHYAYSANYQHFGATKTWYGVPGEDAEKFEQAMREEVPELFETQPDLLFQLTTMCTPEKLKEHGVRLYAIDQRAGQFVITFPQAYHAGFNHGFNFNEAVNFAPPDWEPWGEAGVQRLHDFRRQPCFSHDELLLTAAASKDISIKTAKWLGPALEKTQSQELAARSAFTDRHNETSLGTCVTDEGQSIHSSFCELKYEYDAPDSQLQEEEYVCDYCKAFAYLSRFTCSKSGKVMCLVHAGTYECCESTERDRFKGAKQEHKVQYRMSNESLNSIVKRVVEKARLPDDWSNDLDNYLAEEPKPELKKLRRFLNDGEKIPWPLPALSELKRYVDRCNEWVEKATAFTTRKQQNRRKNERSSRKSIAKAAEQDERERELRKIENLKKLVNEAEDISFDCPEIATLQEHLTQITDFQKKAGSVLDEIKRNPERSTQVFDDLLELGRSFNVDIPEVDMLDKVLQQAKWFEEARSYRDRTRPLFDISDFIKRGIDMHIPETEPTMLYLKEEKSKGEIWEKTATEVMAAEPVNYQQLAALSEQAKHLPVSQSTLAKVETILKKQRDAQEQIKALYERSKDPDFRNRPFYKDVREAMEALLELNSKPAGTIDLEREQKRHEDWMRRGKKLFGKANAPLHILHQHMQIVEARNDACFDLNDQPRMPVEPASREHTPESQDGNGAGSTRDVFCICRKPEAGMMIECELCHEWYHGKCLKIARGKVKEDDKYTCPICDYRVKIPRDATRPKLEDLETWQDELVNLPFQPEEEQCLENIVRKASDFRAFISTYVNPLLSNPDELTTQRFYLRKLEGADILLAPETNFFRQELHKWAPVAPEPPPMVQHSLSTRKPRPTKQQKMMQALGISNPDDLPQHLRTKQHTFKNKEPSKRNSLRPPTQETSHTPPGLPHGMSLGESSTAHGAMQPRAEAQPNFSFDPSALTVTSTFSENPMTAAFDPFTQNSRASPPFNPPSPPAASNMDPAIFGGGPFGASASPSRHMFQSSHGSSQGQAMTDIFADFTTHDDGLPPTSHAEDALAATAAERQGNENENDDDLNDFIRS</sequence>
<dbReference type="InterPro" id="IPR001965">
    <property type="entry name" value="Znf_PHD"/>
</dbReference>
<dbReference type="SMART" id="SM00501">
    <property type="entry name" value="BRIGHT"/>
    <property type="match status" value="1"/>
</dbReference>
<feature type="domain" description="PHD-type" evidence="10">
    <location>
        <begin position="477"/>
        <end position="527"/>
    </location>
</feature>
<dbReference type="Gene3D" id="2.60.120.650">
    <property type="entry name" value="Cupin"/>
    <property type="match status" value="1"/>
</dbReference>
<feature type="compositionally biased region" description="Basic and acidic residues" evidence="9">
    <location>
        <begin position="468"/>
        <end position="477"/>
    </location>
</feature>
<keyword evidence="15" id="KW-1185">Reference proteome</keyword>
<keyword evidence="6" id="KW-0408">Iron</keyword>
<dbReference type="InterPro" id="IPR036431">
    <property type="entry name" value="ARID_dom_sf"/>
</dbReference>
<evidence type="ECO:0000256" key="2">
    <source>
        <dbReference type="ARBA" id="ARBA00022723"/>
    </source>
</evidence>
<dbReference type="Pfam" id="PF00628">
    <property type="entry name" value="PHD"/>
    <property type="match status" value="2"/>
</dbReference>
<feature type="region of interest" description="Disordered" evidence="9">
    <location>
        <begin position="1539"/>
        <end position="1594"/>
    </location>
</feature>
<dbReference type="InterPro" id="IPR019787">
    <property type="entry name" value="Znf_PHD-finger"/>
</dbReference>
<feature type="compositionally biased region" description="Low complexity" evidence="9">
    <location>
        <begin position="31"/>
        <end position="46"/>
    </location>
</feature>
<evidence type="ECO:0000313" key="15">
    <source>
        <dbReference type="Proteomes" id="UP000799776"/>
    </source>
</evidence>
<evidence type="ECO:0000259" key="12">
    <source>
        <dbReference type="PROSITE" id="PS51183"/>
    </source>
</evidence>
<keyword evidence="7" id="KW-0539">Nucleus</keyword>
<evidence type="ECO:0000259" key="13">
    <source>
        <dbReference type="PROSITE" id="PS51184"/>
    </source>
</evidence>
<dbReference type="PROSITE" id="PS01359">
    <property type="entry name" value="ZF_PHD_1"/>
    <property type="match status" value="2"/>
</dbReference>
<dbReference type="Pfam" id="PF02373">
    <property type="entry name" value="JmjC"/>
    <property type="match status" value="1"/>
</dbReference>
<dbReference type="PROSITE" id="PS51183">
    <property type="entry name" value="JMJN"/>
    <property type="match status" value="1"/>
</dbReference>
<proteinExistence type="predicted"/>
<dbReference type="SUPFAM" id="SSF46774">
    <property type="entry name" value="ARID-like"/>
    <property type="match status" value="1"/>
</dbReference>
<gene>
    <name evidence="14" type="ORF">K490DRAFT_62021</name>
</gene>
<evidence type="ECO:0000256" key="1">
    <source>
        <dbReference type="ARBA" id="ARBA00004123"/>
    </source>
</evidence>
<dbReference type="SMART" id="SM00249">
    <property type="entry name" value="PHD"/>
    <property type="match status" value="2"/>
</dbReference>
<feature type="region of interest" description="Disordered" evidence="9">
    <location>
        <begin position="1014"/>
        <end position="1038"/>
    </location>
</feature>
<feature type="region of interest" description="Disordered" evidence="9">
    <location>
        <begin position="1611"/>
        <end position="1633"/>
    </location>
</feature>
<dbReference type="SUPFAM" id="SSF51197">
    <property type="entry name" value="Clavaminate synthase-like"/>
    <property type="match status" value="1"/>
</dbReference>
<dbReference type="SMART" id="SM01014">
    <property type="entry name" value="ARID"/>
    <property type="match status" value="1"/>
</dbReference>
<dbReference type="SMART" id="SM00558">
    <property type="entry name" value="JmjC"/>
    <property type="match status" value="1"/>
</dbReference>
<feature type="region of interest" description="Disordered" evidence="9">
    <location>
        <begin position="1"/>
        <end position="57"/>
    </location>
</feature>
<dbReference type="FunFam" id="2.60.120.650:FF:000014">
    <property type="entry name" value="PHD transcription factor (Rum1)"/>
    <property type="match status" value="1"/>
</dbReference>
<dbReference type="Pfam" id="PF02375">
    <property type="entry name" value="JmjN"/>
    <property type="match status" value="1"/>
</dbReference>
<feature type="compositionally biased region" description="Acidic residues" evidence="9">
    <location>
        <begin position="1708"/>
        <end position="1720"/>
    </location>
</feature>
<feature type="compositionally biased region" description="Polar residues" evidence="9">
    <location>
        <begin position="1554"/>
        <end position="1563"/>
    </location>
</feature>
<dbReference type="InterPro" id="IPR003349">
    <property type="entry name" value="JmjN"/>
</dbReference>
<protein>
    <submittedName>
        <fullName evidence="14">Histone demethylase JARID1D</fullName>
    </submittedName>
</protein>
<evidence type="ECO:0000259" key="11">
    <source>
        <dbReference type="PROSITE" id="PS51011"/>
    </source>
</evidence>
<evidence type="ECO:0000256" key="9">
    <source>
        <dbReference type="SAM" id="MobiDB-lite"/>
    </source>
</evidence>
<dbReference type="InterPro" id="IPR001606">
    <property type="entry name" value="ARID_dom"/>
</dbReference>
<dbReference type="FunFam" id="3.30.40.10:FF:000322">
    <property type="entry name" value="PHD transcription factor (Rum1)"/>
    <property type="match status" value="1"/>
</dbReference>
<comment type="subcellular location">
    <subcellularLocation>
        <location evidence="1">Nucleus</location>
    </subcellularLocation>
</comment>
<keyword evidence="3" id="KW-0677">Repeat</keyword>
<feature type="region of interest" description="Disordered" evidence="9">
    <location>
        <begin position="336"/>
        <end position="477"/>
    </location>
</feature>
<dbReference type="Pfam" id="PF01388">
    <property type="entry name" value="ARID"/>
    <property type="match status" value="1"/>
</dbReference>
<dbReference type="Pfam" id="PF08429">
    <property type="entry name" value="PLU-1"/>
    <property type="match status" value="1"/>
</dbReference>
<evidence type="ECO:0000313" key="14">
    <source>
        <dbReference type="EMBL" id="KAF2090698.1"/>
    </source>
</evidence>
<evidence type="ECO:0000259" key="10">
    <source>
        <dbReference type="PROSITE" id="PS50016"/>
    </source>
</evidence>
<feature type="compositionally biased region" description="Basic and acidic residues" evidence="9">
    <location>
        <begin position="426"/>
        <end position="438"/>
    </location>
</feature>
<dbReference type="CDD" id="cd16100">
    <property type="entry name" value="ARID"/>
    <property type="match status" value="1"/>
</dbReference>
<dbReference type="GO" id="GO:0008270">
    <property type="term" value="F:zinc ion binding"/>
    <property type="evidence" value="ECO:0007669"/>
    <property type="project" value="UniProtKB-KW"/>
</dbReference>
<dbReference type="InterPro" id="IPR003347">
    <property type="entry name" value="JmjC_dom"/>
</dbReference>
<comment type="caution">
    <text evidence="14">The sequence shown here is derived from an EMBL/GenBank/DDBJ whole genome shotgun (WGS) entry which is preliminary data.</text>
</comment>
<evidence type="ECO:0000256" key="5">
    <source>
        <dbReference type="ARBA" id="ARBA00022833"/>
    </source>
</evidence>
<dbReference type="PROSITE" id="PS51011">
    <property type="entry name" value="ARID"/>
    <property type="match status" value="1"/>
</dbReference>
<dbReference type="GO" id="GO:0034647">
    <property type="term" value="F:histone H3K4me/H3K4me2/H3K4me3 demethylase activity"/>
    <property type="evidence" value="ECO:0007669"/>
    <property type="project" value="TreeGrafter"/>
</dbReference>
<dbReference type="GO" id="GO:0003677">
    <property type="term" value="F:DNA binding"/>
    <property type="evidence" value="ECO:0007669"/>
    <property type="project" value="InterPro"/>
</dbReference>
<feature type="domain" description="PHD-type" evidence="10">
    <location>
        <begin position="1348"/>
        <end position="1397"/>
    </location>
</feature>
<dbReference type="GO" id="GO:0006355">
    <property type="term" value="P:regulation of DNA-templated transcription"/>
    <property type="evidence" value="ECO:0007669"/>
    <property type="project" value="TreeGrafter"/>
</dbReference>